<dbReference type="EMBL" id="GBXM01070007">
    <property type="protein sequence ID" value="JAH38570.1"/>
    <property type="molecule type" value="Transcribed_RNA"/>
</dbReference>
<organism evidence="1">
    <name type="scientific">Anguilla anguilla</name>
    <name type="common">European freshwater eel</name>
    <name type="synonym">Muraena anguilla</name>
    <dbReference type="NCBI Taxonomy" id="7936"/>
    <lineage>
        <taxon>Eukaryota</taxon>
        <taxon>Metazoa</taxon>
        <taxon>Chordata</taxon>
        <taxon>Craniata</taxon>
        <taxon>Vertebrata</taxon>
        <taxon>Euteleostomi</taxon>
        <taxon>Actinopterygii</taxon>
        <taxon>Neopterygii</taxon>
        <taxon>Teleostei</taxon>
        <taxon>Anguilliformes</taxon>
        <taxon>Anguillidae</taxon>
        <taxon>Anguilla</taxon>
    </lineage>
</organism>
<reference evidence="1" key="1">
    <citation type="submission" date="2014-11" db="EMBL/GenBank/DDBJ databases">
        <authorList>
            <person name="Amaro Gonzalez C."/>
        </authorList>
    </citation>
    <scope>NUCLEOTIDE SEQUENCE</scope>
</reference>
<accession>A0A0E9SD00</accession>
<sequence length="27" mass="3018">MFQRLGGSCLCLGMVRTGFQQKQKKTA</sequence>
<name>A0A0E9SD00_ANGAN</name>
<proteinExistence type="predicted"/>
<reference evidence="1" key="2">
    <citation type="journal article" date="2015" name="Fish Shellfish Immunol.">
        <title>Early steps in the European eel (Anguilla anguilla)-Vibrio vulnificus interaction in the gills: Role of the RtxA13 toxin.</title>
        <authorList>
            <person name="Callol A."/>
            <person name="Pajuelo D."/>
            <person name="Ebbesson L."/>
            <person name="Teles M."/>
            <person name="MacKenzie S."/>
            <person name="Amaro C."/>
        </authorList>
    </citation>
    <scope>NUCLEOTIDE SEQUENCE</scope>
</reference>
<protein>
    <submittedName>
        <fullName evidence="1">Uncharacterized protein</fullName>
    </submittedName>
</protein>
<evidence type="ECO:0000313" key="1">
    <source>
        <dbReference type="EMBL" id="JAH38570.1"/>
    </source>
</evidence>
<dbReference type="AlphaFoldDB" id="A0A0E9SD00"/>